<accession>A0A1X0A555</accession>
<dbReference type="Proteomes" id="UP000192448">
    <property type="component" value="Unassembled WGS sequence"/>
</dbReference>
<proteinExistence type="predicted"/>
<dbReference type="STRING" id="1927124.BST13_33250"/>
<name>A0A1X0A555_9MYCO</name>
<dbReference type="AlphaFoldDB" id="A0A1X0A555"/>
<organism evidence="1 2">
    <name type="scientific">Mycobacterium aquaticum</name>
    <dbReference type="NCBI Taxonomy" id="1927124"/>
    <lineage>
        <taxon>Bacteria</taxon>
        <taxon>Bacillati</taxon>
        <taxon>Actinomycetota</taxon>
        <taxon>Actinomycetes</taxon>
        <taxon>Mycobacteriales</taxon>
        <taxon>Mycobacteriaceae</taxon>
        <taxon>Mycobacterium</taxon>
    </lineage>
</organism>
<keyword evidence="2" id="KW-1185">Reference proteome</keyword>
<reference evidence="1 2" key="1">
    <citation type="submission" date="2017-02" db="EMBL/GenBank/DDBJ databases">
        <title>The new phylogeny of genus Mycobacterium.</title>
        <authorList>
            <person name="Tortoli E."/>
            <person name="Trovato A."/>
            <person name="Cirillo D.M."/>
        </authorList>
    </citation>
    <scope>NUCLEOTIDE SEQUENCE [LARGE SCALE GENOMIC DNA]</scope>
    <source>
        <strain evidence="1 2">RW6</strain>
    </source>
</reference>
<sequence>MPEPAGGLSAPKSTGDGAVAQRIADLQHGAQLLRDHADRIGHRDLVALVADWIDAEALMWETTQQIVSIIKAAATVEISGGRAGKVHFGVADGKPQTVIDTSTHADRIIAAISEELAR</sequence>
<gene>
    <name evidence="1" type="ORF">BST13_33250</name>
</gene>
<comment type="caution">
    <text evidence="1">The sequence shown here is derived from an EMBL/GenBank/DDBJ whole genome shotgun (WGS) entry which is preliminary data.</text>
</comment>
<evidence type="ECO:0000313" key="1">
    <source>
        <dbReference type="EMBL" id="ORA25190.1"/>
    </source>
</evidence>
<dbReference type="EMBL" id="MVHF01000054">
    <property type="protein sequence ID" value="ORA25190.1"/>
    <property type="molecule type" value="Genomic_DNA"/>
</dbReference>
<evidence type="ECO:0000313" key="2">
    <source>
        <dbReference type="Proteomes" id="UP000192448"/>
    </source>
</evidence>
<protein>
    <submittedName>
        <fullName evidence="1">Uncharacterized protein</fullName>
    </submittedName>
</protein>